<dbReference type="SMART" id="SM00679">
    <property type="entry name" value="CTNS"/>
    <property type="match status" value="2"/>
</dbReference>
<comment type="similarity">
    <text evidence="7 8">Belongs to the MPDU1 (TC 2.A.43.3) family.</text>
</comment>
<reference evidence="10 11" key="1">
    <citation type="journal article" date="2017" name="PLoS Biol.">
        <title>The sea cucumber genome provides insights into morphological evolution and visceral regeneration.</title>
        <authorList>
            <person name="Zhang X."/>
            <person name="Sun L."/>
            <person name="Yuan J."/>
            <person name="Sun Y."/>
            <person name="Gao Y."/>
            <person name="Zhang L."/>
            <person name="Li S."/>
            <person name="Dai H."/>
            <person name="Hamel J.F."/>
            <person name="Liu C."/>
            <person name="Yu Y."/>
            <person name="Liu S."/>
            <person name="Lin W."/>
            <person name="Guo K."/>
            <person name="Jin S."/>
            <person name="Xu P."/>
            <person name="Storey K.B."/>
            <person name="Huan P."/>
            <person name="Zhang T."/>
            <person name="Zhou Y."/>
            <person name="Zhang J."/>
            <person name="Lin C."/>
            <person name="Li X."/>
            <person name="Xing L."/>
            <person name="Huo D."/>
            <person name="Sun M."/>
            <person name="Wang L."/>
            <person name="Mercier A."/>
            <person name="Li F."/>
            <person name="Yang H."/>
            <person name="Xiang J."/>
        </authorList>
    </citation>
    <scope>NUCLEOTIDE SEQUENCE [LARGE SCALE GENOMIC DNA]</scope>
    <source>
        <strain evidence="10">Shaxun</strain>
        <tissue evidence="10">Muscle</tissue>
    </source>
</reference>
<evidence type="ECO:0000256" key="9">
    <source>
        <dbReference type="SAM" id="Phobius"/>
    </source>
</evidence>
<dbReference type="FunFam" id="1.20.1280.290:FF:000006">
    <property type="entry name" value="mannose-P-dolichol utilization defect 1 protein"/>
    <property type="match status" value="1"/>
</dbReference>
<accession>A0A2G8JPX3</accession>
<evidence type="ECO:0000256" key="2">
    <source>
        <dbReference type="ARBA" id="ARBA00022448"/>
    </source>
</evidence>
<dbReference type="Proteomes" id="UP000230750">
    <property type="component" value="Unassembled WGS sequence"/>
</dbReference>
<evidence type="ECO:0000256" key="4">
    <source>
        <dbReference type="ARBA" id="ARBA00022737"/>
    </source>
</evidence>
<evidence type="ECO:0000256" key="5">
    <source>
        <dbReference type="ARBA" id="ARBA00022989"/>
    </source>
</evidence>
<feature type="transmembrane region" description="Helical" evidence="9">
    <location>
        <begin position="132"/>
        <end position="149"/>
    </location>
</feature>
<evidence type="ECO:0000256" key="1">
    <source>
        <dbReference type="ARBA" id="ARBA00004141"/>
    </source>
</evidence>
<evidence type="ECO:0000256" key="7">
    <source>
        <dbReference type="ARBA" id="ARBA00038475"/>
    </source>
</evidence>
<dbReference type="Pfam" id="PF04193">
    <property type="entry name" value="PQ-loop"/>
    <property type="match status" value="2"/>
</dbReference>
<evidence type="ECO:0000313" key="11">
    <source>
        <dbReference type="Proteomes" id="UP000230750"/>
    </source>
</evidence>
<dbReference type="Gene3D" id="1.20.1280.290">
    <property type="match status" value="1"/>
</dbReference>
<feature type="transmembrane region" description="Helical" evidence="9">
    <location>
        <begin position="73"/>
        <end position="96"/>
    </location>
</feature>
<dbReference type="PANTHER" id="PTHR12226:SF2">
    <property type="entry name" value="MANNOSE-P-DOLICHOL UTILIZATION DEFECT 1 PROTEIN"/>
    <property type="match status" value="1"/>
</dbReference>
<comment type="caution">
    <text evidence="10">The sequence shown here is derived from an EMBL/GenBank/DDBJ whole genome shotgun (WGS) entry which is preliminary data.</text>
</comment>
<feature type="transmembrane region" description="Helical" evidence="9">
    <location>
        <begin position="12"/>
        <end position="30"/>
    </location>
</feature>
<feature type="transmembrane region" description="Helical" evidence="9">
    <location>
        <begin position="42"/>
        <end position="61"/>
    </location>
</feature>
<dbReference type="AlphaFoldDB" id="A0A2G8JPX3"/>
<dbReference type="GO" id="GO:0016020">
    <property type="term" value="C:membrane"/>
    <property type="evidence" value="ECO:0007669"/>
    <property type="project" value="UniProtKB-SubCell"/>
</dbReference>
<dbReference type="InterPro" id="IPR016817">
    <property type="entry name" value="MannP-dilichol_defect-1"/>
</dbReference>
<name>A0A2G8JPX3_STIJA</name>
<sequence length="229" mass="24952">MAEEEVVRDSMFAWLVMLVLPETCYVEFFENFNFLDVPCLKIAISKGLGIGIILGSVLVKIPQIVKIAGSRSAEGISLLGVILELIAISATWAYSVANAYPFSAWGEALFLAIQTSTIGFMCLVFSGKQTSAFGFLGVYAGIMWFLLSGMTPMNVLASLQASNIFLVVSSKLIQAQTNYRNGHTGQLSGITVFLLTAGSYARIFTTIQETGDTLTTWVILYQPWPIVSF</sequence>
<dbReference type="STRING" id="307972.A0A2G8JPX3"/>
<evidence type="ECO:0000256" key="8">
    <source>
        <dbReference type="PIRNR" id="PIRNR023381"/>
    </source>
</evidence>
<dbReference type="InterPro" id="IPR006603">
    <property type="entry name" value="PQ-loop_rpt"/>
</dbReference>
<evidence type="ECO:0000313" key="10">
    <source>
        <dbReference type="EMBL" id="PIK37806.1"/>
    </source>
</evidence>
<dbReference type="PIRSF" id="PIRSF023381">
    <property type="entry name" value="MannP-dilichol_defect-1p"/>
    <property type="match status" value="1"/>
</dbReference>
<dbReference type="PANTHER" id="PTHR12226">
    <property type="entry name" value="MANNOSE-P-DOLICHOL UTILIZATION DEFECT 1 LEC35 -RELATED"/>
    <property type="match status" value="1"/>
</dbReference>
<gene>
    <name evidence="10" type="ORF">BSL78_25361</name>
</gene>
<feature type="transmembrane region" description="Helical" evidence="9">
    <location>
        <begin position="102"/>
        <end position="125"/>
    </location>
</feature>
<comment type="subcellular location">
    <subcellularLocation>
        <location evidence="1 8">Membrane</location>
        <topology evidence="1 8">Multi-pass membrane protein</topology>
    </subcellularLocation>
</comment>
<dbReference type="EMBL" id="MRZV01001446">
    <property type="protein sequence ID" value="PIK37806.1"/>
    <property type="molecule type" value="Genomic_DNA"/>
</dbReference>
<proteinExistence type="inferred from homology"/>
<evidence type="ECO:0000256" key="3">
    <source>
        <dbReference type="ARBA" id="ARBA00022692"/>
    </source>
</evidence>
<evidence type="ECO:0000256" key="6">
    <source>
        <dbReference type="ARBA" id="ARBA00023136"/>
    </source>
</evidence>
<keyword evidence="6 8" id="KW-0472">Membrane</keyword>
<protein>
    <recommendedName>
        <fullName evidence="8">Mannose-P-dolichol utilization defect 1 protein homolog</fullName>
    </recommendedName>
</protein>
<organism evidence="10 11">
    <name type="scientific">Stichopus japonicus</name>
    <name type="common">Sea cucumber</name>
    <dbReference type="NCBI Taxonomy" id="307972"/>
    <lineage>
        <taxon>Eukaryota</taxon>
        <taxon>Metazoa</taxon>
        <taxon>Echinodermata</taxon>
        <taxon>Eleutherozoa</taxon>
        <taxon>Echinozoa</taxon>
        <taxon>Holothuroidea</taxon>
        <taxon>Aspidochirotacea</taxon>
        <taxon>Aspidochirotida</taxon>
        <taxon>Stichopodidae</taxon>
        <taxon>Apostichopus</taxon>
    </lineage>
</organism>
<keyword evidence="3 8" id="KW-0812">Transmembrane</keyword>
<dbReference type="GO" id="GO:0009312">
    <property type="term" value="P:oligosaccharide biosynthetic process"/>
    <property type="evidence" value="ECO:0007669"/>
    <property type="project" value="TreeGrafter"/>
</dbReference>
<dbReference type="OrthoDB" id="271506at2759"/>
<keyword evidence="5 8" id="KW-1133">Transmembrane helix</keyword>
<keyword evidence="11" id="KW-1185">Reference proteome</keyword>
<keyword evidence="4" id="KW-0677">Repeat</keyword>
<keyword evidence="2" id="KW-0813">Transport</keyword>